<dbReference type="Gene3D" id="1.20.1270.60">
    <property type="entry name" value="Arfaptin homology (AH) domain/BAR domain"/>
    <property type="match status" value="1"/>
</dbReference>
<feature type="region of interest" description="Disordered" evidence="1">
    <location>
        <begin position="18"/>
        <end position="70"/>
    </location>
</feature>
<name>W9RZQ5_9ROSA</name>
<dbReference type="Proteomes" id="UP000030645">
    <property type="component" value="Unassembled WGS sequence"/>
</dbReference>
<dbReference type="InterPro" id="IPR027267">
    <property type="entry name" value="AH/BAR_dom_sf"/>
</dbReference>
<feature type="region of interest" description="Disordered" evidence="1">
    <location>
        <begin position="116"/>
        <end position="157"/>
    </location>
</feature>
<dbReference type="EMBL" id="KE345873">
    <property type="protein sequence ID" value="EXC19555.1"/>
    <property type="molecule type" value="Genomic_DNA"/>
</dbReference>
<proteinExistence type="predicted"/>
<feature type="compositionally biased region" description="Low complexity" evidence="1">
    <location>
        <begin position="36"/>
        <end position="45"/>
    </location>
</feature>
<sequence length="253" mass="28099">MEKILVRGNPFRDLPEYLSDEESVQSEKVVRTSGLSRQSSQVVRSESQEEVPTTSSLRDSFGATSPRSGLEVADEDLDEVIATLHPTKPLQIGRGKNYCNRQIEKQDALETKLEAAKKEKKNAEQKVSRLKKELDEANKKAKKAEEEKRKAKESLARARNDHNKYMVEVVLTLEAKAASLAIKAFKKITEYLQEYAVAAYDLADWSTFLGVEPPTVPTSAASSTIMSSVVENQDVAAKQVQEDNPLVSGEEAK</sequence>
<evidence type="ECO:0000313" key="2">
    <source>
        <dbReference type="EMBL" id="EXC19555.1"/>
    </source>
</evidence>
<protein>
    <submittedName>
        <fullName evidence="2">Uncharacterized protein</fullName>
    </submittedName>
</protein>
<keyword evidence="3" id="KW-1185">Reference proteome</keyword>
<reference evidence="3" key="1">
    <citation type="submission" date="2013-01" db="EMBL/GenBank/DDBJ databases">
        <title>Draft Genome Sequence of a Mulberry Tree, Morus notabilis C.K. Schneid.</title>
        <authorList>
            <person name="He N."/>
            <person name="Zhao S."/>
        </authorList>
    </citation>
    <scope>NUCLEOTIDE SEQUENCE</scope>
</reference>
<evidence type="ECO:0000256" key="1">
    <source>
        <dbReference type="SAM" id="MobiDB-lite"/>
    </source>
</evidence>
<dbReference type="AlphaFoldDB" id="W9RZQ5"/>
<evidence type="ECO:0000313" key="3">
    <source>
        <dbReference type="Proteomes" id="UP000030645"/>
    </source>
</evidence>
<organism evidence="2 3">
    <name type="scientific">Morus notabilis</name>
    <dbReference type="NCBI Taxonomy" id="981085"/>
    <lineage>
        <taxon>Eukaryota</taxon>
        <taxon>Viridiplantae</taxon>
        <taxon>Streptophyta</taxon>
        <taxon>Embryophyta</taxon>
        <taxon>Tracheophyta</taxon>
        <taxon>Spermatophyta</taxon>
        <taxon>Magnoliopsida</taxon>
        <taxon>eudicotyledons</taxon>
        <taxon>Gunneridae</taxon>
        <taxon>Pentapetalae</taxon>
        <taxon>rosids</taxon>
        <taxon>fabids</taxon>
        <taxon>Rosales</taxon>
        <taxon>Moraceae</taxon>
        <taxon>Moreae</taxon>
        <taxon>Morus</taxon>
    </lineage>
</organism>
<feature type="compositionally biased region" description="Polar residues" evidence="1">
    <location>
        <begin position="52"/>
        <end position="67"/>
    </location>
</feature>
<gene>
    <name evidence="2" type="ORF">L484_010686</name>
</gene>
<accession>W9RZQ5</accession>